<evidence type="ECO:0000313" key="1">
    <source>
        <dbReference type="EMBL" id="MEY8042613.1"/>
    </source>
</evidence>
<evidence type="ECO:0000313" key="2">
    <source>
        <dbReference type="Proteomes" id="UP001564626"/>
    </source>
</evidence>
<name>A0ABV4CND6_9PSEU</name>
<dbReference type="RefSeq" id="WP_369775464.1">
    <property type="nucleotide sequence ID" value="NZ_JBGEHV010000061.1"/>
</dbReference>
<sequence length="70" mass="7542">MRPEVSTDVSIGLRDTAKELDLIGRKNTAMVLDRESTQTLASASPKWSFLDGRDGFALTGVPIDCCSPVT</sequence>
<organism evidence="1 2">
    <name type="scientific">Saccharopolyspora cebuensis</name>
    <dbReference type="NCBI Taxonomy" id="418759"/>
    <lineage>
        <taxon>Bacteria</taxon>
        <taxon>Bacillati</taxon>
        <taxon>Actinomycetota</taxon>
        <taxon>Actinomycetes</taxon>
        <taxon>Pseudonocardiales</taxon>
        <taxon>Pseudonocardiaceae</taxon>
        <taxon>Saccharopolyspora</taxon>
    </lineage>
</organism>
<reference evidence="1 2" key="1">
    <citation type="submission" date="2024-08" db="EMBL/GenBank/DDBJ databases">
        <title>Genome mining of Saccharopolyspora cebuensis PGLac3 from Nigerian medicinal plant.</title>
        <authorList>
            <person name="Ezeobiora C.E."/>
            <person name="Igbokwe N.H."/>
            <person name="Amin D.H."/>
            <person name="Mendie U.E."/>
        </authorList>
    </citation>
    <scope>NUCLEOTIDE SEQUENCE [LARGE SCALE GENOMIC DNA]</scope>
    <source>
        <strain evidence="1 2">PGLac3</strain>
    </source>
</reference>
<keyword evidence="2" id="KW-1185">Reference proteome</keyword>
<comment type="caution">
    <text evidence="1">The sequence shown here is derived from an EMBL/GenBank/DDBJ whole genome shotgun (WGS) entry which is preliminary data.</text>
</comment>
<protein>
    <submittedName>
        <fullName evidence="1">Uncharacterized protein</fullName>
    </submittedName>
</protein>
<proteinExistence type="predicted"/>
<gene>
    <name evidence="1" type="ORF">AB8O55_24675</name>
</gene>
<accession>A0ABV4CND6</accession>
<dbReference type="EMBL" id="JBGEHV010000061">
    <property type="protein sequence ID" value="MEY8042613.1"/>
    <property type="molecule type" value="Genomic_DNA"/>
</dbReference>
<dbReference type="Proteomes" id="UP001564626">
    <property type="component" value="Unassembled WGS sequence"/>
</dbReference>